<evidence type="ECO:0000313" key="2">
    <source>
        <dbReference type="EMBL" id="EAZ43872.1"/>
    </source>
</evidence>
<dbReference type="AlphaFoldDB" id="A3BWD3"/>
<dbReference type="EMBL" id="CM000146">
    <property type="protein sequence ID" value="EAZ43872.1"/>
    <property type="molecule type" value="Genomic_DNA"/>
</dbReference>
<keyword evidence="1" id="KW-0812">Transmembrane</keyword>
<gene>
    <name evidence="2" type="ORF">OsJ_28491</name>
</gene>
<proteinExistence type="predicted"/>
<name>A3BWD3_ORYSJ</name>
<evidence type="ECO:0000256" key="1">
    <source>
        <dbReference type="SAM" id="Phobius"/>
    </source>
</evidence>
<keyword evidence="1" id="KW-0472">Membrane</keyword>
<keyword evidence="1" id="KW-1133">Transmembrane helix</keyword>
<organism evidence="2">
    <name type="scientific">Oryza sativa subsp. japonica</name>
    <name type="common">Rice</name>
    <dbReference type="NCBI Taxonomy" id="39947"/>
    <lineage>
        <taxon>Eukaryota</taxon>
        <taxon>Viridiplantae</taxon>
        <taxon>Streptophyta</taxon>
        <taxon>Embryophyta</taxon>
        <taxon>Tracheophyta</taxon>
        <taxon>Spermatophyta</taxon>
        <taxon>Magnoliopsida</taxon>
        <taxon>Liliopsida</taxon>
        <taxon>Poales</taxon>
        <taxon>Poaceae</taxon>
        <taxon>BOP clade</taxon>
        <taxon>Oryzoideae</taxon>
        <taxon>Oryzeae</taxon>
        <taxon>Oryzinae</taxon>
        <taxon>Oryza</taxon>
        <taxon>Oryza sativa</taxon>
    </lineage>
</organism>
<reference evidence="2" key="2">
    <citation type="submission" date="2008-12" db="EMBL/GenBank/DDBJ databases">
        <title>Improved gene annotation of the rice (Oryza sativa) genomes.</title>
        <authorList>
            <person name="Wang J."/>
            <person name="Li R."/>
            <person name="Fan W."/>
            <person name="Huang Q."/>
            <person name="Zhang J."/>
            <person name="Zhou Y."/>
            <person name="Hu Y."/>
            <person name="Zi S."/>
            <person name="Li J."/>
            <person name="Ni P."/>
            <person name="Zheng H."/>
            <person name="Zhang Y."/>
            <person name="Zhao M."/>
            <person name="Hao Q."/>
            <person name="McDermott J."/>
            <person name="Samudrala R."/>
            <person name="Kristiansen K."/>
            <person name="Wong G.K.-S."/>
        </authorList>
    </citation>
    <scope>NUCLEOTIDE SEQUENCE</scope>
</reference>
<feature type="transmembrane region" description="Helical" evidence="1">
    <location>
        <begin position="28"/>
        <end position="49"/>
    </location>
</feature>
<sequence>MGSLAEIGGHLKLSCLLLQRQVEDDSNLGAVTLLFQGSGLVLIVFREIMKAFPYRSRKKSAS</sequence>
<reference evidence="2" key="1">
    <citation type="journal article" date="2005" name="PLoS Biol.">
        <title>The genomes of Oryza sativa: a history of duplications.</title>
        <authorList>
            <person name="Yu J."/>
            <person name="Wang J."/>
            <person name="Lin W."/>
            <person name="Li S."/>
            <person name="Li H."/>
            <person name="Zhou J."/>
            <person name="Ni P."/>
            <person name="Dong W."/>
            <person name="Hu S."/>
            <person name="Zeng C."/>
            <person name="Zhang J."/>
            <person name="Zhang Y."/>
            <person name="Li R."/>
            <person name="Xu Z."/>
            <person name="Li S."/>
            <person name="Li X."/>
            <person name="Zheng H."/>
            <person name="Cong L."/>
            <person name="Lin L."/>
            <person name="Yin J."/>
            <person name="Geng J."/>
            <person name="Li G."/>
            <person name="Shi J."/>
            <person name="Liu J."/>
            <person name="Lv H."/>
            <person name="Li J."/>
            <person name="Wang J."/>
            <person name="Deng Y."/>
            <person name="Ran L."/>
            <person name="Shi X."/>
            <person name="Wang X."/>
            <person name="Wu Q."/>
            <person name="Li C."/>
            <person name="Ren X."/>
            <person name="Wang J."/>
            <person name="Wang X."/>
            <person name="Li D."/>
            <person name="Liu D."/>
            <person name="Zhang X."/>
            <person name="Ji Z."/>
            <person name="Zhao W."/>
            <person name="Sun Y."/>
            <person name="Zhang Z."/>
            <person name="Bao J."/>
            <person name="Han Y."/>
            <person name="Dong L."/>
            <person name="Ji J."/>
            <person name="Chen P."/>
            <person name="Wu S."/>
            <person name="Liu J."/>
            <person name="Xiao Y."/>
            <person name="Bu D."/>
            <person name="Tan J."/>
            <person name="Yang L."/>
            <person name="Ye C."/>
            <person name="Zhang J."/>
            <person name="Xu J."/>
            <person name="Zhou Y."/>
            <person name="Yu Y."/>
            <person name="Zhang B."/>
            <person name="Zhuang S."/>
            <person name="Wei H."/>
            <person name="Liu B."/>
            <person name="Lei M."/>
            <person name="Yu H."/>
            <person name="Li Y."/>
            <person name="Xu H."/>
            <person name="Wei S."/>
            <person name="He X."/>
            <person name="Fang L."/>
            <person name="Zhang Z."/>
            <person name="Zhang Y."/>
            <person name="Huang X."/>
            <person name="Su Z."/>
            <person name="Tong W."/>
            <person name="Li J."/>
            <person name="Tong Z."/>
            <person name="Li S."/>
            <person name="Ye J."/>
            <person name="Wang L."/>
            <person name="Fang L."/>
            <person name="Lei T."/>
            <person name="Chen C."/>
            <person name="Chen H."/>
            <person name="Xu Z."/>
            <person name="Li H."/>
            <person name="Huang H."/>
            <person name="Zhang F."/>
            <person name="Xu H."/>
            <person name="Li N."/>
            <person name="Zhao C."/>
            <person name="Li S."/>
            <person name="Dong L."/>
            <person name="Huang Y."/>
            <person name="Li L."/>
            <person name="Xi Y."/>
            <person name="Qi Q."/>
            <person name="Li W."/>
            <person name="Zhang B."/>
            <person name="Hu W."/>
            <person name="Zhang Y."/>
            <person name="Tian X."/>
            <person name="Jiao Y."/>
            <person name="Liang X."/>
            <person name="Jin J."/>
            <person name="Gao L."/>
            <person name="Zheng W."/>
            <person name="Hao B."/>
            <person name="Liu S."/>
            <person name="Wang W."/>
            <person name="Yuan L."/>
            <person name="Cao M."/>
            <person name="McDermott J."/>
            <person name="Samudrala R."/>
            <person name="Wang J."/>
            <person name="Wong G.K."/>
            <person name="Yang H."/>
        </authorList>
    </citation>
    <scope>NUCLEOTIDE SEQUENCE [LARGE SCALE GENOMIC DNA]</scope>
</reference>
<protein>
    <submittedName>
        <fullName evidence="2">Uncharacterized protein</fullName>
    </submittedName>
</protein>
<accession>A3BWD3</accession>
<dbReference type="Proteomes" id="UP000007752">
    <property type="component" value="Chromosome 9"/>
</dbReference>